<dbReference type="Gene3D" id="3.30.470.30">
    <property type="entry name" value="DNA ligase/mRNA capping enzyme"/>
    <property type="match status" value="1"/>
</dbReference>
<proteinExistence type="predicted"/>
<keyword evidence="1" id="KW-0472">Membrane</keyword>
<dbReference type="AlphaFoldDB" id="A0A6C0AEP7"/>
<keyword evidence="1" id="KW-0812">Transmembrane</keyword>
<protein>
    <submittedName>
        <fullName evidence="2">Uncharacterized protein</fullName>
    </submittedName>
</protein>
<feature type="transmembrane region" description="Helical" evidence="1">
    <location>
        <begin position="110"/>
        <end position="127"/>
    </location>
</feature>
<sequence length="128" mass="15441">MFKYDKILYDSTKWDSNYKKINKWAVTEKVHGSNFSFIYDIKSDSFKYAKRNAILEEDDDFFGYKNILDETIPKIKIIIDFLKKNFKTFQALRFLGSYLVIIGKIMKINLFKKVFIILRIYIFMLLIF</sequence>
<accession>A0A6C0AEP7</accession>
<keyword evidence="1" id="KW-1133">Transmembrane helix</keyword>
<name>A0A6C0AEP7_9ZZZZ</name>
<dbReference type="EMBL" id="MN740593">
    <property type="protein sequence ID" value="QHS77910.1"/>
    <property type="molecule type" value="Genomic_DNA"/>
</dbReference>
<organism evidence="2">
    <name type="scientific">viral metagenome</name>
    <dbReference type="NCBI Taxonomy" id="1070528"/>
    <lineage>
        <taxon>unclassified sequences</taxon>
        <taxon>metagenomes</taxon>
        <taxon>organismal metagenomes</taxon>
    </lineage>
</organism>
<reference evidence="2" key="1">
    <citation type="journal article" date="2020" name="Nature">
        <title>Giant virus diversity and host interactions through global metagenomics.</title>
        <authorList>
            <person name="Schulz F."/>
            <person name="Roux S."/>
            <person name="Paez-Espino D."/>
            <person name="Jungbluth S."/>
            <person name="Walsh D.A."/>
            <person name="Denef V.J."/>
            <person name="McMahon K.D."/>
            <person name="Konstantinidis K.T."/>
            <person name="Eloe-Fadrosh E.A."/>
            <person name="Kyrpides N.C."/>
            <person name="Woyke T."/>
        </authorList>
    </citation>
    <scope>NUCLEOTIDE SEQUENCE</scope>
    <source>
        <strain evidence="2">GVMAG-S-1021933-23</strain>
    </source>
</reference>
<evidence type="ECO:0000256" key="1">
    <source>
        <dbReference type="SAM" id="Phobius"/>
    </source>
</evidence>
<dbReference type="SUPFAM" id="SSF56091">
    <property type="entry name" value="DNA ligase/mRNA capping enzyme, catalytic domain"/>
    <property type="match status" value="1"/>
</dbReference>
<evidence type="ECO:0000313" key="2">
    <source>
        <dbReference type="EMBL" id="QHS77910.1"/>
    </source>
</evidence>